<organism evidence="3">
    <name type="scientific">Megafenestra aurita</name>
    <dbReference type="NCBI Taxonomy" id="2291010"/>
    <lineage>
        <taxon>Eukaryota</taxon>
        <taxon>Metazoa</taxon>
        <taxon>Ecdysozoa</taxon>
        <taxon>Arthropoda</taxon>
        <taxon>Crustacea</taxon>
        <taxon>Branchiopoda</taxon>
        <taxon>Diplostraca</taxon>
        <taxon>Cladocera</taxon>
        <taxon>Anomopoda</taxon>
        <taxon>Daphniidae</taxon>
        <taxon>Megafenestra</taxon>
    </lineage>
</organism>
<proteinExistence type="evidence at transcript level"/>
<dbReference type="Pfam" id="PF15916">
    <property type="entry name" value="DUF4743"/>
    <property type="match status" value="1"/>
</dbReference>
<dbReference type="EMBL" id="LR022782">
    <property type="protein sequence ID" value="SVE92401.1"/>
    <property type="molecule type" value="mRNA"/>
</dbReference>
<dbReference type="SUPFAM" id="SSF55811">
    <property type="entry name" value="Nudix"/>
    <property type="match status" value="1"/>
</dbReference>
<name>A0A4Y7NGT5_9CRUS</name>
<dbReference type="GO" id="GO:0044715">
    <property type="term" value="F:8-oxo-dGDP phosphatase activity"/>
    <property type="evidence" value="ECO:0007669"/>
    <property type="project" value="TreeGrafter"/>
</dbReference>
<feature type="domain" description="Nudix hydrolase" evidence="2">
    <location>
        <begin position="246"/>
        <end position="399"/>
    </location>
</feature>
<dbReference type="PANTHER" id="PTHR13622">
    <property type="entry name" value="THIAMIN PYROPHOSPHOKINASE"/>
    <property type="match status" value="1"/>
</dbReference>
<dbReference type="AlphaFoldDB" id="A0A4Y7NGT5"/>
<accession>A0A4Y7NGT5</accession>
<protein>
    <submittedName>
        <fullName evidence="3">EOG090X06MA</fullName>
    </submittedName>
</protein>
<dbReference type="FunFam" id="3.90.79.10:FF:000019">
    <property type="entry name" value="Thiamin pyrophosphokinase, putative"/>
    <property type="match status" value="1"/>
</dbReference>
<sequence length="443" mass="49564">MILSRGEAHLLPSPPEVGLSLTAPASRPEASVNSFQSDANSLPEDRNGVECHSPPLCLTESKVTFLSLGAFSPSNIGQSKLACTPLSFGLQPIRKSSDSPSSSAAVNGETQMSKFMNLARKFNCFYFNGKHSPFVRPYLFTFINFLSVPLGDLQHCRPFLVCGKQVGVMQANVVEVARRHPDVFQMEPSGMVTLHPSLSTYEERSARVNHVLSQWREERLFVTLKGWRNECYEVRTGFADPPLFKMDRSAACLFGIRQYGVEINGYTRHPQHGMCLWLQRRALSKPTWPGKWDNMVAGGLSVGHSVLDTALKEAEEEASIPAHLLANLKSAGSVSFYFESERGLFPNTEFVYDLELPPDFVPHNSDGEVDIFELVPVNQVMERIFTPEYKTTSCPTTLDFLIRHGFINSDNEPRLPELVELLHIPLHYLYSQQSSRQSPVSPQ</sequence>
<dbReference type="InterPro" id="IPR015797">
    <property type="entry name" value="NUDIX_hydrolase-like_dom_sf"/>
</dbReference>
<dbReference type="InterPro" id="IPR000086">
    <property type="entry name" value="NUDIX_hydrolase_dom"/>
</dbReference>
<gene>
    <name evidence="3" type="primary">EOG090X06MA</name>
</gene>
<evidence type="ECO:0000259" key="2">
    <source>
        <dbReference type="PROSITE" id="PS51462"/>
    </source>
</evidence>
<dbReference type="Gene3D" id="3.90.79.10">
    <property type="entry name" value="Nucleoside Triphosphate Pyrophosphohydrolase"/>
    <property type="match status" value="1"/>
</dbReference>
<evidence type="ECO:0000256" key="1">
    <source>
        <dbReference type="SAM" id="MobiDB-lite"/>
    </source>
</evidence>
<dbReference type="PANTHER" id="PTHR13622:SF8">
    <property type="entry name" value="THIAMIN PYROPHOSPHOKINASE 1"/>
    <property type="match status" value="1"/>
</dbReference>
<dbReference type="CDD" id="cd03676">
    <property type="entry name" value="NUDIX_Tnr3_like"/>
    <property type="match status" value="1"/>
</dbReference>
<feature type="region of interest" description="Disordered" evidence="1">
    <location>
        <begin position="13"/>
        <end position="47"/>
    </location>
</feature>
<reference evidence="3" key="1">
    <citation type="submission" date="2018-08" db="EMBL/GenBank/DDBJ databases">
        <authorList>
            <person name="Cornetti L."/>
        </authorList>
    </citation>
    <scope>NUCLEOTIDE SEQUENCE</scope>
    <source>
        <strain evidence="3">CH-H-2</strain>
    </source>
</reference>
<evidence type="ECO:0000313" key="3">
    <source>
        <dbReference type="EMBL" id="SVE92401.1"/>
    </source>
</evidence>
<dbReference type="PROSITE" id="PS51462">
    <property type="entry name" value="NUDIX"/>
    <property type="match status" value="1"/>
</dbReference>
<feature type="compositionally biased region" description="Polar residues" evidence="1">
    <location>
        <begin position="31"/>
        <end position="40"/>
    </location>
</feature>
<dbReference type="Pfam" id="PF00293">
    <property type="entry name" value="NUDIX"/>
    <property type="match status" value="1"/>
</dbReference>
<dbReference type="InterPro" id="IPR031804">
    <property type="entry name" value="DUF4743"/>
</dbReference>